<protein>
    <submittedName>
        <fullName evidence="2">Uncharacterized protein</fullName>
    </submittedName>
</protein>
<feature type="compositionally biased region" description="Basic and acidic residues" evidence="1">
    <location>
        <begin position="106"/>
        <end position="129"/>
    </location>
</feature>
<proteinExistence type="predicted"/>
<reference evidence="2" key="1">
    <citation type="submission" date="2015-07" db="EMBL/GenBank/DDBJ databases">
        <title>Transcriptome Assembly of Anthurium amnicola.</title>
        <authorList>
            <person name="Suzuki J."/>
        </authorList>
    </citation>
    <scope>NUCLEOTIDE SEQUENCE</scope>
</reference>
<evidence type="ECO:0000313" key="2">
    <source>
        <dbReference type="EMBL" id="JAT49116.1"/>
    </source>
</evidence>
<accession>A0A1D1Y3A3</accession>
<sequence length="157" mass="17141">MPTTTTAPSRGPSVPLSSSSRQSRSGYEPSDTESEWHDSPWHDQAAAAASSAAPASSSYFIPPSRSRSTPPPVRPAVISPLRRLQSHGAASVGLRSSCSRKTSPLPRREDQHVTGSDGRQHDIGGLERKQQRHVSPYSREESRRDDLCNHDDDDDDD</sequence>
<feature type="compositionally biased region" description="Low complexity" evidence="1">
    <location>
        <begin position="8"/>
        <end position="25"/>
    </location>
</feature>
<feature type="region of interest" description="Disordered" evidence="1">
    <location>
        <begin position="1"/>
        <end position="157"/>
    </location>
</feature>
<feature type="compositionally biased region" description="Low complexity" evidence="1">
    <location>
        <begin position="45"/>
        <end position="68"/>
    </location>
</feature>
<feature type="compositionally biased region" description="Basic and acidic residues" evidence="1">
    <location>
        <begin position="138"/>
        <end position="150"/>
    </location>
</feature>
<evidence type="ECO:0000256" key="1">
    <source>
        <dbReference type="SAM" id="MobiDB-lite"/>
    </source>
</evidence>
<name>A0A1D1Y3A3_9ARAE</name>
<organism evidence="2">
    <name type="scientific">Anthurium amnicola</name>
    <dbReference type="NCBI Taxonomy" id="1678845"/>
    <lineage>
        <taxon>Eukaryota</taxon>
        <taxon>Viridiplantae</taxon>
        <taxon>Streptophyta</taxon>
        <taxon>Embryophyta</taxon>
        <taxon>Tracheophyta</taxon>
        <taxon>Spermatophyta</taxon>
        <taxon>Magnoliopsida</taxon>
        <taxon>Liliopsida</taxon>
        <taxon>Araceae</taxon>
        <taxon>Pothoideae</taxon>
        <taxon>Potheae</taxon>
        <taxon>Anthurium</taxon>
    </lineage>
</organism>
<feature type="non-terminal residue" evidence="2">
    <location>
        <position position="157"/>
    </location>
</feature>
<gene>
    <name evidence="2" type="ORF">g.152777</name>
</gene>
<dbReference type="AlphaFoldDB" id="A0A1D1Y3A3"/>
<dbReference type="EMBL" id="GDJX01018820">
    <property type="protein sequence ID" value="JAT49116.1"/>
    <property type="molecule type" value="Transcribed_RNA"/>
</dbReference>